<evidence type="ECO:0000313" key="1">
    <source>
        <dbReference type="EMBL" id="OAX33637.1"/>
    </source>
</evidence>
<name>A0A1B7MM25_9AGAM</name>
<keyword evidence="2" id="KW-1185">Reference proteome</keyword>
<dbReference type="EMBL" id="KV448734">
    <property type="protein sequence ID" value="OAX33637.1"/>
    <property type="molecule type" value="Genomic_DNA"/>
</dbReference>
<dbReference type="OrthoDB" id="3061561at2759"/>
<protein>
    <submittedName>
        <fullName evidence="1">Uncharacterized protein</fullName>
    </submittedName>
</protein>
<proteinExistence type="predicted"/>
<accession>A0A1B7MM25</accession>
<reference evidence="1 2" key="1">
    <citation type="submission" date="2016-06" db="EMBL/GenBank/DDBJ databases">
        <title>Comparative genomics of the ectomycorrhizal sister species Rhizopogon vinicolor and Rhizopogon vesiculosus (Basidiomycota: Boletales) reveals a divergence of the mating type B locus.</title>
        <authorList>
            <consortium name="DOE Joint Genome Institute"/>
            <person name="Mujic A.B."/>
            <person name="Kuo A."/>
            <person name="Tritt A."/>
            <person name="Lipzen A."/>
            <person name="Chen C."/>
            <person name="Johnson J."/>
            <person name="Sharma A."/>
            <person name="Barry K."/>
            <person name="Grigoriev I.V."/>
            <person name="Spatafora J.W."/>
        </authorList>
    </citation>
    <scope>NUCLEOTIDE SEQUENCE [LARGE SCALE GENOMIC DNA]</scope>
    <source>
        <strain evidence="1 2">AM-OR11-026</strain>
    </source>
</reference>
<gene>
    <name evidence="1" type="ORF">K503DRAFT_804217</name>
</gene>
<dbReference type="Proteomes" id="UP000092154">
    <property type="component" value="Unassembled WGS sequence"/>
</dbReference>
<sequence>MLPRSNEMNSTIVPQLAGHKLRGWTVTHGFFTWMGGFLLYVDGEPRATLTPDELLRFILQESVDIPIITKADIED</sequence>
<dbReference type="InParanoid" id="A0A1B7MM25"/>
<dbReference type="AlphaFoldDB" id="A0A1B7MM25"/>
<organism evidence="1 2">
    <name type="scientific">Rhizopogon vinicolor AM-OR11-026</name>
    <dbReference type="NCBI Taxonomy" id="1314800"/>
    <lineage>
        <taxon>Eukaryota</taxon>
        <taxon>Fungi</taxon>
        <taxon>Dikarya</taxon>
        <taxon>Basidiomycota</taxon>
        <taxon>Agaricomycotina</taxon>
        <taxon>Agaricomycetes</taxon>
        <taxon>Agaricomycetidae</taxon>
        <taxon>Boletales</taxon>
        <taxon>Suillineae</taxon>
        <taxon>Rhizopogonaceae</taxon>
        <taxon>Rhizopogon</taxon>
    </lineage>
</organism>
<evidence type="ECO:0000313" key="2">
    <source>
        <dbReference type="Proteomes" id="UP000092154"/>
    </source>
</evidence>